<dbReference type="EMBL" id="LAXD01000001">
    <property type="protein sequence ID" value="KWX02037.1"/>
    <property type="molecule type" value="Genomic_DNA"/>
</dbReference>
<comment type="caution">
    <text evidence="2">The sequence shown here is derived from an EMBL/GenBank/DDBJ whole genome shotgun (WGS) entry which is preliminary data.</text>
</comment>
<feature type="compositionally biased region" description="Basic and acidic residues" evidence="1">
    <location>
        <begin position="42"/>
        <end position="58"/>
    </location>
</feature>
<evidence type="ECO:0000256" key="1">
    <source>
        <dbReference type="SAM" id="MobiDB-lite"/>
    </source>
</evidence>
<dbReference type="Proteomes" id="UP000070188">
    <property type="component" value="Unassembled WGS sequence"/>
</dbReference>
<sequence>MSRSGSRKQRLGLLYRISYRIRWIMLHLFGPAQLGGGNDPLTRLKREREERLSKQDRG</sequence>
<feature type="region of interest" description="Disordered" evidence="1">
    <location>
        <begin position="32"/>
        <end position="58"/>
    </location>
</feature>
<evidence type="ECO:0000313" key="2">
    <source>
        <dbReference type="EMBL" id="KWX02037.1"/>
    </source>
</evidence>
<protein>
    <submittedName>
        <fullName evidence="2">Uncharacterized protein</fullName>
    </submittedName>
</protein>
<name>A0A132MW36_9ACTN</name>
<dbReference type="RefSeq" id="WP_171843042.1">
    <property type="nucleotide sequence ID" value="NZ_JYIJ01000018.1"/>
</dbReference>
<reference evidence="3" key="1">
    <citation type="submission" date="2015-04" db="EMBL/GenBank/DDBJ databases">
        <title>Physiological reanalysis, assessment of diazotrophy, and genome sequences of multiple isolates of Streptomyces thermoautotrophicus.</title>
        <authorList>
            <person name="MacKellar D.C."/>
            <person name="Lieber L."/>
            <person name="Norman J."/>
            <person name="Bolger A."/>
            <person name="Tobin C."/>
            <person name="Murray J.W."/>
            <person name="Chang R."/>
            <person name="Ford T."/>
            <person name="Nguyen P.Q."/>
            <person name="Woodward J."/>
            <person name="Permingeat H."/>
            <person name="Joshi N.S."/>
            <person name="Silver P.A."/>
            <person name="Usadel B."/>
            <person name="Rutherford A.W."/>
            <person name="Friesen M."/>
            <person name="Prell J."/>
        </authorList>
    </citation>
    <scope>NUCLEOTIDE SEQUENCE [LARGE SCALE GENOMIC DNA]</scope>
    <source>
        <strain evidence="3">H1</strain>
    </source>
</reference>
<keyword evidence="3" id="KW-1185">Reference proteome</keyword>
<gene>
    <name evidence="2" type="ORF">LI90_3074</name>
</gene>
<evidence type="ECO:0000313" key="3">
    <source>
        <dbReference type="Proteomes" id="UP000070188"/>
    </source>
</evidence>
<proteinExistence type="predicted"/>
<dbReference type="PATRIC" id="fig|1469144.10.peg.3314"/>
<accession>A0A132MW36</accession>
<dbReference type="AlphaFoldDB" id="A0A132MW36"/>
<organism evidence="2 3">
    <name type="scientific">Carbonactinospora thermoautotrophica</name>
    <dbReference type="NCBI Taxonomy" id="1469144"/>
    <lineage>
        <taxon>Bacteria</taxon>
        <taxon>Bacillati</taxon>
        <taxon>Actinomycetota</taxon>
        <taxon>Actinomycetes</taxon>
        <taxon>Kitasatosporales</taxon>
        <taxon>Carbonactinosporaceae</taxon>
        <taxon>Carbonactinospora</taxon>
    </lineage>
</organism>